<organism evidence="2 3">
    <name type="scientific">Niabella ginsengisoli</name>
    <dbReference type="NCBI Taxonomy" id="522298"/>
    <lineage>
        <taxon>Bacteria</taxon>
        <taxon>Pseudomonadati</taxon>
        <taxon>Bacteroidota</taxon>
        <taxon>Chitinophagia</taxon>
        <taxon>Chitinophagales</taxon>
        <taxon>Chitinophagaceae</taxon>
        <taxon>Niabella</taxon>
    </lineage>
</organism>
<feature type="signal peptide" evidence="1">
    <location>
        <begin position="1"/>
        <end position="19"/>
    </location>
</feature>
<sequence>MKKLSTLFMATAFAVPALAQSGKENIDKLCGCFEISFKYAETFSPDKDYKYHDRDITMGVTELAIPIVNNKDRVVIQHLLIVGNGHIVKHWREDWTYENPVQWNYKGDKTWEK</sequence>
<keyword evidence="3" id="KW-1185">Reference proteome</keyword>
<accession>A0ABS9SQ93</accession>
<protein>
    <submittedName>
        <fullName evidence="2">Uncharacterized protein</fullName>
    </submittedName>
</protein>
<keyword evidence="1" id="KW-0732">Signal</keyword>
<gene>
    <name evidence="2" type="ORF">MKP09_22955</name>
</gene>
<feature type="chain" id="PRO_5046860157" evidence="1">
    <location>
        <begin position="20"/>
        <end position="113"/>
    </location>
</feature>
<dbReference type="Proteomes" id="UP001202248">
    <property type="component" value="Unassembled WGS sequence"/>
</dbReference>
<proteinExistence type="predicted"/>
<evidence type="ECO:0000313" key="2">
    <source>
        <dbReference type="EMBL" id="MCH5600568.1"/>
    </source>
</evidence>
<evidence type="ECO:0000256" key="1">
    <source>
        <dbReference type="SAM" id="SignalP"/>
    </source>
</evidence>
<dbReference type="Pfam" id="PF20311">
    <property type="entry name" value="DUF6607"/>
    <property type="match status" value="1"/>
</dbReference>
<dbReference type="EMBL" id="JAKWBL010000004">
    <property type="protein sequence ID" value="MCH5600568.1"/>
    <property type="molecule type" value="Genomic_DNA"/>
</dbReference>
<dbReference type="InterPro" id="IPR046715">
    <property type="entry name" value="DUF6607"/>
</dbReference>
<name>A0ABS9SQ93_9BACT</name>
<reference evidence="2 3" key="1">
    <citation type="submission" date="2022-02" db="EMBL/GenBank/DDBJ databases">
        <authorList>
            <person name="Min J."/>
        </authorList>
    </citation>
    <scope>NUCLEOTIDE SEQUENCE [LARGE SCALE GENOMIC DNA]</scope>
    <source>
        <strain evidence="2 3">GR10-1</strain>
    </source>
</reference>
<comment type="caution">
    <text evidence="2">The sequence shown here is derived from an EMBL/GenBank/DDBJ whole genome shotgun (WGS) entry which is preliminary data.</text>
</comment>
<evidence type="ECO:0000313" key="3">
    <source>
        <dbReference type="Proteomes" id="UP001202248"/>
    </source>
</evidence>